<evidence type="ECO:0000256" key="5">
    <source>
        <dbReference type="ARBA" id="ARBA00023125"/>
    </source>
</evidence>
<dbReference type="Proteomes" id="UP000177698">
    <property type="component" value="Unassembled WGS sequence"/>
</dbReference>
<comment type="similarity">
    <text evidence="7">Belongs to the MraZ family.</text>
</comment>
<evidence type="ECO:0000256" key="2">
    <source>
        <dbReference type="ARBA" id="ARBA00022490"/>
    </source>
</evidence>
<dbReference type="GO" id="GO:0005737">
    <property type="term" value="C:cytoplasm"/>
    <property type="evidence" value="ECO:0007669"/>
    <property type="project" value="UniProtKB-UniRule"/>
</dbReference>
<dbReference type="Pfam" id="PF02381">
    <property type="entry name" value="MraZ"/>
    <property type="match status" value="2"/>
</dbReference>
<comment type="caution">
    <text evidence="9">The sequence shown here is derived from an EMBL/GenBank/DDBJ whole genome shotgun (WGS) entry which is preliminary data.</text>
</comment>
<comment type="subcellular location">
    <subcellularLocation>
        <location evidence="7">Cytoplasm</location>
        <location evidence="7">Nucleoid</location>
    </subcellularLocation>
</comment>
<evidence type="ECO:0000256" key="6">
    <source>
        <dbReference type="ARBA" id="ARBA00023163"/>
    </source>
</evidence>
<dbReference type="PROSITE" id="PS51740">
    <property type="entry name" value="SPOVT_ABRB"/>
    <property type="match status" value="2"/>
</dbReference>
<dbReference type="SUPFAM" id="SSF89447">
    <property type="entry name" value="AbrB/MazE/MraZ-like"/>
    <property type="match status" value="1"/>
</dbReference>
<comment type="subunit">
    <text evidence="7">Forms oligomers.</text>
</comment>
<keyword evidence="4 7" id="KW-0805">Transcription regulation</keyword>
<dbReference type="PANTHER" id="PTHR34701">
    <property type="entry name" value="TRANSCRIPTIONAL REGULATOR MRAZ"/>
    <property type="match status" value="1"/>
</dbReference>
<sequence length="133" mass="15119">MVFFVGEYRVTFSGQGRIIIPKKIREALGTSKTFTLTKGFDGCLSGFRNTDWEKAANELISQSSLEEQKSETKRHLFSSAAIIEIDNQGRFVIPKVLLDYASLKNNATIIGVGDHFEVWESNKWNEYIKKIKP</sequence>
<evidence type="ECO:0000313" key="10">
    <source>
        <dbReference type="Proteomes" id="UP000177698"/>
    </source>
</evidence>
<dbReference type="InterPro" id="IPR037914">
    <property type="entry name" value="SpoVT-AbrB_sf"/>
</dbReference>
<keyword evidence="6 7" id="KW-0804">Transcription</keyword>
<dbReference type="PANTHER" id="PTHR34701:SF1">
    <property type="entry name" value="TRANSCRIPTIONAL REGULATOR MRAZ"/>
    <property type="match status" value="1"/>
</dbReference>
<keyword evidence="5 7" id="KW-0238">DNA-binding</keyword>
<evidence type="ECO:0000259" key="8">
    <source>
        <dbReference type="PROSITE" id="PS51740"/>
    </source>
</evidence>
<dbReference type="GO" id="GO:2000143">
    <property type="term" value="P:negative regulation of DNA-templated transcription initiation"/>
    <property type="evidence" value="ECO:0007669"/>
    <property type="project" value="TreeGrafter"/>
</dbReference>
<evidence type="ECO:0000256" key="3">
    <source>
        <dbReference type="ARBA" id="ARBA00022737"/>
    </source>
</evidence>
<protein>
    <recommendedName>
        <fullName evidence="1 7">Transcriptional regulator MraZ</fullName>
    </recommendedName>
</protein>
<dbReference type="InterPro" id="IPR020603">
    <property type="entry name" value="MraZ_dom"/>
</dbReference>
<dbReference type="EMBL" id="MGAG01000009">
    <property type="protein sequence ID" value="OGK41777.1"/>
    <property type="molecule type" value="Genomic_DNA"/>
</dbReference>
<gene>
    <name evidence="7" type="primary">mraZ</name>
    <name evidence="9" type="ORF">A2954_03615</name>
</gene>
<dbReference type="GO" id="GO:0003700">
    <property type="term" value="F:DNA-binding transcription factor activity"/>
    <property type="evidence" value="ECO:0007669"/>
    <property type="project" value="UniProtKB-UniRule"/>
</dbReference>
<reference evidence="9 10" key="1">
    <citation type="journal article" date="2016" name="Nat. Commun.">
        <title>Thousands of microbial genomes shed light on interconnected biogeochemical processes in an aquifer system.</title>
        <authorList>
            <person name="Anantharaman K."/>
            <person name="Brown C.T."/>
            <person name="Hug L.A."/>
            <person name="Sharon I."/>
            <person name="Castelle C.J."/>
            <person name="Probst A.J."/>
            <person name="Thomas B.C."/>
            <person name="Singh A."/>
            <person name="Wilkins M.J."/>
            <person name="Karaoz U."/>
            <person name="Brodie E.L."/>
            <person name="Williams K.H."/>
            <person name="Hubbard S.S."/>
            <person name="Banfield J.F."/>
        </authorList>
    </citation>
    <scope>NUCLEOTIDE SEQUENCE [LARGE SCALE GENOMIC DNA]</scope>
</reference>
<evidence type="ECO:0000313" key="9">
    <source>
        <dbReference type="EMBL" id="OGK41777.1"/>
    </source>
</evidence>
<evidence type="ECO:0000256" key="7">
    <source>
        <dbReference type="HAMAP-Rule" id="MF_01008"/>
    </source>
</evidence>
<keyword evidence="3" id="KW-0677">Repeat</keyword>
<organism evidence="9 10">
    <name type="scientific">Candidatus Roizmanbacteria bacterium RIFCSPLOWO2_01_FULL_37_12</name>
    <dbReference type="NCBI Taxonomy" id="1802056"/>
    <lineage>
        <taxon>Bacteria</taxon>
        <taxon>Candidatus Roizmaniibacteriota</taxon>
    </lineage>
</organism>
<dbReference type="HAMAP" id="MF_01008">
    <property type="entry name" value="MraZ"/>
    <property type="match status" value="1"/>
</dbReference>
<dbReference type="CDD" id="cd16320">
    <property type="entry name" value="MraZ_N"/>
    <property type="match status" value="1"/>
</dbReference>
<evidence type="ECO:0000256" key="4">
    <source>
        <dbReference type="ARBA" id="ARBA00023015"/>
    </source>
</evidence>
<dbReference type="AlphaFoldDB" id="A0A1F7IEJ0"/>
<dbReference type="InterPro" id="IPR035644">
    <property type="entry name" value="MraZ_C"/>
</dbReference>
<proteinExistence type="inferred from homology"/>
<dbReference type="CDD" id="cd16321">
    <property type="entry name" value="MraZ_C"/>
    <property type="match status" value="1"/>
</dbReference>
<keyword evidence="2 7" id="KW-0963">Cytoplasm</keyword>
<evidence type="ECO:0000256" key="1">
    <source>
        <dbReference type="ARBA" id="ARBA00013860"/>
    </source>
</evidence>
<dbReference type="GO" id="GO:0009295">
    <property type="term" value="C:nucleoid"/>
    <property type="evidence" value="ECO:0007669"/>
    <property type="project" value="UniProtKB-SubCell"/>
</dbReference>
<dbReference type="InterPro" id="IPR035642">
    <property type="entry name" value="MraZ_N"/>
</dbReference>
<feature type="domain" description="SpoVT-AbrB" evidence="8">
    <location>
        <begin position="80"/>
        <end position="123"/>
    </location>
</feature>
<dbReference type="InterPro" id="IPR003444">
    <property type="entry name" value="MraZ"/>
</dbReference>
<dbReference type="Gene3D" id="3.40.1550.20">
    <property type="entry name" value="Transcriptional regulator MraZ domain"/>
    <property type="match status" value="1"/>
</dbReference>
<feature type="domain" description="SpoVT-AbrB" evidence="8">
    <location>
        <begin position="7"/>
        <end position="51"/>
    </location>
</feature>
<accession>A0A1F7IEJ0</accession>
<dbReference type="InterPro" id="IPR038619">
    <property type="entry name" value="MraZ_sf"/>
</dbReference>
<dbReference type="InterPro" id="IPR007159">
    <property type="entry name" value="SpoVT-AbrB_dom"/>
</dbReference>
<dbReference type="STRING" id="1802056.A2954_03615"/>
<name>A0A1F7IEJ0_9BACT</name>
<dbReference type="NCBIfam" id="TIGR00242">
    <property type="entry name" value="division/cell wall cluster transcriptional repressor MraZ"/>
    <property type="match status" value="1"/>
</dbReference>
<dbReference type="GO" id="GO:0000976">
    <property type="term" value="F:transcription cis-regulatory region binding"/>
    <property type="evidence" value="ECO:0007669"/>
    <property type="project" value="TreeGrafter"/>
</dbReference>